<evidence type="ECO:0000313" key="1">
    <source>
        <dbReference type="EMBL" id="MBE9188919.1"/>
    </source>
</evidence>
<gene>
    <name evidence="1" type="ORF">IQ230_00765</name>
</gene>
<dbReference type="EMBL" id="JADEWN010000001">
    <property type="protein sequence ID" value="MBE9188919.1"/>
    <property type="molecule type" value="Genomic_DNA"/>
</dbReference>
<comment type="caution">
    <text evidence="1">The sequence shown here is derived from an EMBL/GenBank/DDBJ whole genome shotgun (WGS) entry which is preliminary data.</text>
</comment>
<reference evidence="1 2" key="1">
    <citation type="submission" date="2020-10" db="EMBL/GenBank/DDBJ databases">
        <authorList>
            <person name="Castelo-Branco R."/>
            <person name="Eusebio N."/>
            <person name="Adriana R."/>
            <person name="Vieira A."/>
            <person name="Brugerolle De Fraissinette N."/>
            <person name="Rezende De Castro R."/>
            <person name="Schneider M.P."/>
            <person name="Vasconcelos V."/>
            <person name="Leao P.N."/>
        </authorList>
    </citation>
    <scope>NUCLEOTIDE SEQUENCE [LARGE SCALE GENOMIC DNA]</scope>
    <source>
        <strain evidence="1 2">LEGE 06123</strain>
    </source>
</reference>
<protein>
    <submittedName>
        <fullName evidence="1">Uncharacterized protein</fullName>
    </submittedName>
</protein>
<organism evidence="1 2">
    <name type="scientific">Gloeocapsopsis crepidinum LEGE 06123</name>
    <dbReference type="NCBI Taxonomy" id="588587"/>
    <lineage>
        <taxon>Bacteria</taxon>
        <taxon>Bacillati</taxon>
        <taxon>Cyanobacteriota</taxon>
        <taxon>Cyanophyceae</taxon>
        <taxon>Oscillatoriophycideae</taxon>
        <taxon>Chroococcales</taxon>
        <taxon>Chroococcaceae</taxon>
        <taxon>Gloeocapsopsis</taxon>
    </lineage>
</organism>
<evidence type="ECO:0000313" key="2">
    <source>
        <dbReference type="Proteomes" id="UP000651156"/>
    </source>
</evidence>
<accession>A0ABR9UKY0</accession>
<dbReference type="Gene3D" id="3.40.50.2000">
    <property type="entry name" value="Glycogen Phosphorylase B"/>
    <property type="match status" value="1"/>
</dbReference>
<sequence length="147" mass="16600">MSDNWQVQRVLAIQLDSVSIESALQKLRQLLPAGSITLMTSASQPPELFWIDDVLIYKEPVFDNPEQEFKLIEQLTQRHFDAAIIFTTTQSPYSIAYMCYLAGIPIRVGRSPEFGGSVLSHWVKSHSDTDLEDQQSLLQFLISSPAN</sequence>
<name>A0ABR9UKY0_9CHRO</name>
<dbReference type="SUPFAM" id="SSF53756">
    <property type="entry name" value="UDP-Glycosyltransferase/glycogen phosphorylase"/>
    <property type="match status" value="1"/>
</dbReference>
<dbReference type="Proteomes" id="UP000651156">
    <property type="component" value="Unassembled WGS sequence"/>
</dbReference>
<proteinExistence type="predicted"/>
<dbReference type="RefSeq" id="WP_193929879.1">
    <property type="nucleotide sequence ID" value="NZ_CAWPMZ010000041.1"/>
</dbReference>
<keyword evidence="2" id="KW-1185">Reference proteome</keyword>